<evidence type="ECO:0000256" key="12">
    <source>
        <dbReference type="ARBA" id="ARBA00023315"/>
    </source>
</evidence>
<dbReference type="GO" id="GO:0008374">
    <property type="term" value="F:O-acyltransferase activity"/>
    <property type="evidence" value="ECO:0007669"/>
    <property type="project" value="InterPro"/>
</dbReference>
<evidence type="ECO:0000256" key="10">
    <source>
        <dbReference type="ARBA" id="ARBA00023209"/>
    </source>
</evidence>
<accession>A0A4Y6GPM9</accession>
<evidence type="ECO:0000256" key="13">
    <source>
        <dbReference type="SAM" id="MobiDB-lite"/>
    </source>
</evidence>
<keyword evidence="6 14" id="KW-0812">Transmembrane</keyword>
<keyword evidence="10" id="KW-0594">Phospholipid biosynthesis</keyword>
<evidence type="ECO:0000256" key="7">
    <source>
        <dbReference type="ARBA" id="ARBA00022989"/>
    </source>
</evidence>
<reference evidence="16" key="1">
    <citation type="submission" date="2018-11" db="EMBL/GenBank/DDBJ databases">
        <authorList>
            <person name="Li X."/>
            <person name="Cahoon E."/>
        </authorList>
    </citation>
    <scope>NUCLEOTIDE SEQUENCE</scope>
</reference>
<evidence type="ECO:0000256" key="1">
    <source>
        <dbReference type="ARBA" id="ARBA00004370"/>
    </source>
</evidence>
<comment type="pathway">
    <text evidence="2">Lipid metabolism.</text>
</comment>
<keyword evidence="11" id="KW-1208">Phospholipid metabolism</keyword>
<evidence type="ECO:0000256" key="9">
    <source>
        <dbReference type="ARBA" id="ARBA00023136"/>
    </source>
</evidence>
<keyword evidence="4" id="KW-0444">Lipid biosynthesis</keyword>
<comment type="subcellular location">
    <subcellularLocation>
        <location evidence="1">Membrane</location>
    </subcellularLocation>
</comment>
<dbReference type="CDD" id="cd07991">
    <property type="entry name" value="LPLAT_LPCAT1-like"/>
    <property type="match status" value="1"/>
</dbReference>
<dbReference type="GO" id="GO:0008654">
    <property type="term" value="P:phospholipid biosynthetic process"/>
    <property type="evidence" value="ECO:0007669"/>
    <property type="project" value="UniProtKB-KW"/>
</dbReference>
<feature type="transmembrane region" description="Helical" evidence="14">
    <location>
        <begin position="72"/>
        <end position="99"/>
    </location>
</feature>
<feature type="compositionally biased region" description="Basic and acidic residues" evidence="13">
    <location>
        <begin position="21"/>
        <end position="30"/>
    </location>
</feature>
<organism evidence="16">
    <name type="scientific">Momordica charantia</name>
    <name type="common">Bitter gourd</name>
    <name type="synonym">Balsam pear</name>
    <dbReference type="NCBI Taxonomy" id="3673"/>
    <lineage>
        <taxon>Eukaryota</taxon>
        <taxon>Viridiplantae</taxon>
        <taxon>Streptophyta</taxon>
        <taxon>Embryophyta</taxon>
        <taxon>Tracheophyta</taxon>
        <taxon>Spermatophyta</taxon>
        <taxon>Magnoliopsida</taxon>
        <taxon>eudicotyledons</taxon>
        <taxon>Gunneridae</taxon>
        <taxon>Pentapetalae</taxon>
        <taxon>rosids</taxon>
        <taxon>fabids</taxon>
        <taxon>Cucurbitales</taxon>
        <taxon>Cucurbitaceae</taxon>
        <taxon>Momordiceae</taxon>
        <taxon>Momordica</taxon>
    </lineage>
</organism>
<sequence>MASELHQLRFDPPQSNSSDEPSAKDDRPLLEPDSSVVAEQDSEDLHHKFPPFVRRDVYGTMGRGELPWTEKLLLGMALLTIVPIRVVIGLSVLFLYYAICRICTLFHDPNRETDEQEDYAHMAGWRRSVIVWTGRFLSRAMLFVLGFYWISEVYRIPPNEDKSTNEDEGQEKSQESERPGAIISNHVSYLDILYHMSSSFPSFVAKRSVAKLPLVGIISKCLGCVYVQRESKTSESKGVSGVVSERIREAVKNSSAPMMMLFPEGTTTNGEFLLPFKTGAFLSKAPVLPFILRYPYQRFGLAWESITGVRHFLLLLCQFVNHLEVIRLPVYIPSQEEKDDPKLYANNVRRLMAKEGNLLLSDIGLAEKRVYLAALNGNNNMRSVLHQKDDCIKYFEFSLSLSRFMHCYDGGKLRTTHPSKLDTSTRVRFLACTYIMNVIFEYSFLFGGEFPLVLACCKMSMMSGL</sequence>
<comment type="similarity">
    <text evidence="3">Belongs to the 1-acyl-sn-glycerol-3-phosphate acyltransferase family.</text>
</comment>
<evidence type="ECO:0000313" key="16">
    <source>
        <dbReference type="EMBL" id="QDF44773.1"/>
    </source>
</evidence>
<dbReference type="InterPro" id="IPR045252">
    <property type="entry name" value="LPCAT1-like"/>
</dbReference>
<keyword evidence="5" id="KW-0808">Transferase</keyword>
<dbReference type="PANTHER" id="PTHR23063:SF54">
    <property type="entry name" value="LYSOPHOSPHOLIPID ACYLTRANSFERASE LPEAT1"/>
    <property type="match status" value="1"/>
</dbReference>
<dbReference type="GO" id="GO:0016020">
    <property type="term" value="C:membrane"/>
    <property type="evidence" value="ECO:0007669"/>
    <property type="project" value="UniProtKB-SubCell"/>
</dbReference>
<evidence type="ECO:0000256" key="8">
    <source>
        <dbReference type="ARBA" id="ARBA00023098"/>
    </source>
</evidence>
<keyword evidence="12" id="KW-0012">Acyltransferase</keyword>
<evidence type="ECO:0000256" key="2">
    <source>
        <dbReference type="ARBA" id="ARBA00005189"/>
    </source>
</evidence>
<evidence type="ECO:0000259" key="15">
    <source>
        <dbReference type="SMART" id="SM00563"/>
    </source>
</evidence>
<evidence type="ECO:0000256" key="14">
    <source>
        <dbReference type="SAM" id="Phobius"/>
    </source>
</evidence>
<evidence type="ECO:0000256" key="3">
    <source>
        <dbReference type="ARBA" id="ARBA00008655"/>
    </source>
</evidence>
<name>A0A4Y6GPM9_MOMCH</name>
<gene>
    <name evidence="16" type="primary">LPEAT</name>
</gene>
<dbReference type="SUPFAM" id="SSF69593">
    <property type="entry name" value="Glycerol-3-phosphate (1)-acyltransferase"/>
    <property type="match status" value="1"/>
</dbReference>
<feature type="transmembrane region" description="Helical" evidence="14">
    <location>
        <begin position="129"/>
        <end position="150"/>
    </location>
</feature>
<evidence type="ECO:0000256" key="5">
    <source>
        <dbReference type="ARBA" id="ARBA00022679"/>
    </source>
</evidence>
<dbReference type="Pfam" id="PF01553">
    <property type="entry name" value="Acyltransferase"/>
    <property type="match status" value="1"/>
</dbReference>
<keyword evidence="8" id="KW-0443">Lipid metabolism</keyword>
<dbReference type="InterPro" id="IPR002123">
    <property type="entry name" value="Plipid/glycerol_acylTrfase"/>
</dbReference>
<keyword evidence="7 14" id="KW-1133">Transmembrane helix</keyword>
<keyword evidence="9 14" id="KW-0472">Membrane</keyword>
<proteinExistence type="evidence at transcript level"/>
<feature type="domain" description="Phospholipid/glycerol acyltransferase" evidence="15">
    <location>
        <begin position="180"/>
        <end position="295"/>
    </location>
</feature>
<protein>
    <submittedName>
        <fullName evidence="16">LPEAT</fullName>
    </submittedName>
</protein>
<dbReference type="GO" id="GO:0005783">
    <property type="term" value="C:endoplasmic reticulum"/>
    <property type="evidence" value="ECO:0007669"/>
    <property type="project" value="TreeGrafter"/>
</dbReference>
<dbReference type="GO" id="GO:0071618">
    <property type="term" value="F:lysophosphatidylethanolamine acyltransferase activity"/>
    <property type="evidence" value="ECO:0007669"/>
    <property type="project" value="TreeGrafter"/>
</dbReference>
<dbReference type="AlphaFoldDB" id="A0A4Y6GPM9"/>
<feature type="region of interest" description="Disordered" evidence="13">
    <location>
        <begin position="1"/>
        <end position="42"/>
    </location>
</feature>
<dbReference type="EMBL" id="MK182601">
    <property type="protein sequence ID" value="QDF44773.1"/>
    <property type="molecule type" value="mRNA"/>
</dbReference>
<dbReference type="PANTHER" id="PTHR23063">
    <property type="entry name" value="PHOSPHOLIPID ACYLTRANSFERASE"/>
    <property type="match status" value="1"/>
</dbReference>
<evidence type="ECO:0000256" key="4">
    <source>
        <dbReference type="ARBA" id="ARBA00022516"/>
    </source>
</evidence>
<evidence type="ECO:0000256" key="6">
    <source>
        <dbReference type="ARBA" id="ARBA00022692"/>
    </source>
</evidence>
<evidence type="ECO:0000256" key="11">
    <source>
        <dbReference type="ARBA" id="ARBA00023264"/>
    </source>
</evidence>
<dbReference type="SMART" id="SM00563">
    <property type="entry name" value="PlsC"/>
    <property type="match status" value="1"/>
</dbReference>